<evidence type="ECO:0000313" key="10">
    <source>
        <dbReference type="Proteomes" id="UP000253868"/>
    </source>
</evidence>
<dbReference type="InterPro" id="IPR023193">
    <property type="entry name" value="EPSP_synthase_CS"/>
</dbReference>
<evidence type="ECO:0000259" key="8">
    <source>
        <dbReference type="Pfam" id="PF00275"/>
    </source>
</evidence>
<comment type="caution">
    <text evidence="7">Lacks conserved residue(s) required for the propagation of feature annotation.</text>
</comment>
<feature type="binding site" evidence="7">
    <location>
        <position position="318"/>
    </location>
    <ligand>
        <name>3-phosphoshikimate</name>
        <dbReference type="ChEBI" id="CHEBI:145989"/>
    </ligand>
</feature>
<dbReference type="GO" id="GO:0003866">
    <property type="term" value="F:3-phosphoshikimate 1-carboxyvinyltransferase activity"/>
    <property type="evidence" value="ECO:0007669"/>
    <property type="project" value="UniProtKB-UniRule"/>
</dbReference>
<feature type="binding site" evidence="7">
    <location>
        <position position="13"/>
    </location>
    <ligand>
        <name>3-phosphoshikimate</name>
        <dbReference type="ChEBI" id="CHEBI:145989"/>
    </ligand>
</feature>
<dbReference type="CDD" id="cd01556">
    <property type="entry name" value="EPSP_synthase"/>
    <property type="match status" value="1"/>
</dbReference>
<feature type="binding site" evidence="7">
    <location>
        <position position="295"/>
    </location>
    <ligand>
        <name>3-phosphoshikimate</name>
        <dbReference type="ChEBI" id="CHEBI:145989"/>
    </ligand>
</feature>
<keyword evidence="4 7" id="KW-0808">Transferase</keyword>
<dbReference type="KEGG" id="spad:DVK44_17990"/>
<organism evidence="9 10">
    <name type="scientific">Streptomyces paludis</name>
    <dbReference type="NCBI Taxonomy" id="2282738"/>
    <lineage>
        <taxon>Bacteria</taxon>
        <taxon>Bacillati</taxon>
        <taxon>Actinomycetota</taxon>
        <taxon>Actinomycetes</taxon>
        <taxon>Kitasatosporales</taxon>
        <taxon>Streptomycetaceae</taxon>
        <taxon>Streptomyces</taxon>
    </lineage>
</organism>
<dbReference type="Pfam" id="PF00275">
    <property type="entry name" value="EPSP_synthase"/>
    <property type="match status" value="1"/>
</dbReference>
<dbReference type="PROSITE" id="PS00885">
    <property type="entry name" value="EPSP_SYNTHASE_2"/>
    <property type="match status" value="1"/>
</dbReference>
<evidence type="ECO:0000256" key="7">
    <source>
        <dbReference type="HAMAP-Rule" id="MF_00210"/>
    </source>
</evidence>
<dbReference type="UniPathway" id="UPA00053">
    <property type="reaction ID" value="UER00089"/>
</dbReference>
<feature type="binding site" evidence="7">
    <location>
        <position position="155"/>
    </location>
    <ligand>
        <name>phosphoenolpyruvate</name>
        <dbReference type="ChEBI" id="CHEBI:58702"/>
    </ligand>
</feature>
<feature type="binding site" evidence="7">
    <location>
        <position position="17"/>
    </location>
    <ligand>
        <name>3-phosphoshikimate</name>
        <dbReference type="ChEBI" id="CHEBI:145989"/>
    </ligand>
</feature>
<dbReference type="Gene3D" id="3.65.10.10">
    <property type="entry name" value="Enolpyruvate transferase domain"/>
    <property type="match status" value="2"/>
</dbReference>
<accession>A0A345HRB2</accession>
<keyword evidence="5 7" id="KW-0057">Aromatic amino acid biosynthesis</keyword>
<proteinExistence type="inferred from homology"/>
<dbReference type="PANTHER" id="PTHR21090:SF5">
    <property type="entry name" value="PENTAFUNCTIONAL AROM POLYPEPTIDE"/>
    <property type="match status" value="1"/>
</dbReference>
<sequence>MVATAVPVPGSKSITNRALFLAAAAQGRTVLRRPLVADDTEACAEALNRLGYAVSTADPDRWEIVGRPVGPAPKAEVHTRDGATGARFLPGLAAAGYGVYRFDASEQMRRRPIAPLLDALRQLGARIDGDRIPYTLYADGLTGGELTLDAGVSSQYLTALLLAGPLTREGLTIKVTRLVSAPYIEITLRLMRTFGATVERAGDIFRVEPGGYISPGTLDIEPDASTASYFLAAAALTGRTVTVPGLGADSPQGDLGFATVLADMGADVSIQADAVTVTGPERLAGITVDMHHMSDTMPTLAAIAPYATGPVRIENIHNTRVKECDRLEACAVNLRTLGVPVTTGDDWIEISPAQPIGGRVETMRDHRIAMAFSVLGLRAPGVELDDPECVIKTCPDFHGLLSGLVESWERAQ</sequence>
<dbReference type="Proteomes" id="UP000253868">
    <property type="component" value="Chromosome"/>
</dbReference>
<comment type="pathway">
    <text evidence="1 7">Metabolic intermediate biosynthesis; chorismate biosynthesis; chorismate from D-erythrose 4-phosphate and phosphoenolpyruvate: step 6/7.</text>
</comment>
<feature type="binding site" evidence="7">
    <location>
        <position position="322"/>
    </location>
    <ligand>
        <name>3-phosphoshikimate</name>
        <dbReference type="ChEBI" id="CHEBI:145989"/>
    </ligand>
</feature>
<dbReference type="SUPFAM" id="SSF55205">
    <property type="entry name" value="EPT/RTPC-like"/>
    <property type="match status" value="1"/>
</dbReference>
<feature type="binding site" evidence="7">
    <location>
        <position position="12"/>
    </location>
    <ligand>
        <name>3-phosphoshikimate</name>
        <dbReference type="ChEBI" id="CHEBI:145989"/>
    </ligand>
</feature>
<protein>
    <recommendedName>
        <fullName evidence="7">3-phosphoshikimate 1-carboxyvinyltransferase</fullName>
        <ecNumber evidence="7">2.5.1.19</ecNumber>
    </recommendedName>
    <alternativeName>
        <fullName evidence="7">5-enolpyruvylshikimate-3-phosphate synthase</fullName>
        <shortName evidence="7">EPSP synthase</shortName>
        <shortName evidence="7">EPSPS</shortName>
    </alternativeName>
</protein>
<dbReference type="GO" id="GO:0009423">
    <property type="term" value="P:chorismate biosynthetic process"/>
    <property type="evidence" value="ECO:0007669"/>
    <property type="project" value="UniProtKB-UniRule"/>
</dbReference>
<feature type="binding site" evidence="7">
    <location>
        <position position="367"/>
    </location>
    <ligand>
        <name>phosphoenolpyruvate</name>
        <dbReference type="ChEBI" id="CHEBI:58702"/>
    </ligand>
</feature>
<feature type="domain" description="Enolpyruvate transferase" evidence="8">
    <location>
        <begin position="4"/>
        <end position="399"/>
    </location>
</feature>
<reference evidence="10" key="1">
    <citation type="submission" date="2018-07" db="EMBL/GenBank/DDBJ databases">
        <authorList>
            <person name="Zhao J."/>
        </authorList>
    </citation>
    <scope>NUCLEOTIDE SEQUENCE [LARGE SCALE GENOMIC DNA]</scope>
    <source>
        <strain evidence="10">GSSD-12</strain>
    </source>
</reference>
<keyword evidence="7" id="KW-0963">Cytoplasm</keyword>
<feature type="binding site" evidence="7">
    <location>
        <position position="154"/>
    </location>
    <ligand>
        <name>3-phosphoshikimate</name>
        <dbReference type="ChEBI" id="CHEBI:145989"/>
    </ligand>
</feature>
<feature type="binding site" evidence="7">
    <location>
        <position position="155"/>
    </location>
    <ligand>
        <name>3-phosphoshikimate</name>
        <dbReference type="ChEBI" id="CHEBI:145989"/>
    </ligand>
</feature>
<comment type="catalytic activity">
    <reaction evidence="6">
        <text>3-phosphoshikimate + phosphoenolpyruvate = 5-O-(1-carboxyvinyl)-3-phosphoshikimate + phosphate</text>
        <dbReference type="Rhea" id="RHEA:21256"/>
        <dbReference type="ChEBI" id="CHEBI:43474"/>
        <dbReference type="ChEBI" id="CHEBI:57701"/>
        <dbReference type="ChEBI" id="CHEBI:58702"/>
        <dbReference type="ChEBI" id="CHEBI:145989"/>
        <dbReference type="EC" id="2.5.1.19"/>
    </reaction>
    <physiologicalReaction direction="left-to-right" evidence="6">
        <dbReference type="Rhea" id="RHEA:21257"/>
    </physiologicalReaction>
</comment>
<name>A0A345HRB2_9ACTN</name>
<evidence type="ECO:0000256" key="3">
    <source>
        <dbReference type="ARBA" id="ARBA00022605"/>
    </source>
</evidence>
<dbReference type="InterPro" id="IPR013792">
    <property type="entry name" value="RNA3'P_cycl/enolpyr_Trfase_a/b"/>
</dbReference>
<keyword evidence="3 7" id="KW-0028">Amino-acid biosynthesis</keyword>
<dbReference type="EMBL" id="CP031194">
    <property type="protein sequence ID" value="AXG79236.1"/>
    <property type="molecule type" value="Genomic_DNA"/>
</dbReference>
<dbReference type="HAMAP" id="MF_00210">
    <property type="entry name" value="EPSP_synth"/>
    <property type="match status" value="1"/>
</dbReference>
<dbReference type="OrthoDB" id="9809920at2"/>
<dbReference type="EC" id="2.5.1.19" evidence="7"/>
<dbReference type="InterPro" id="IPR006264">
    <property type="entry name" value="EPSP_synthase"/>
</dbReference>
<evidence type="ECO:0000256" key="1">
    <source>
        <dbReference type="ARBA" id="ARBA00004811"/>
    </source>
</evidence>
<feature type="binding site" evidence="7">
    <location>
        <position position="12"/>
    </location>
    <ligand>
        <name>phosphoenolpyruvate</name>
        <dbReference type="ChEBI" id="CHEBI:58702"/>
    </ligand>
</feature>
<gene>
    <name evidence="7 9" type="primary">aroA</name>
    <name evidence="9" type="ORF">DVK44_17990</name>
</gene>
<dbReference type="InterPro" id="IPR001986">
    <property type="entry name" value="Enolpyruvate_Tfrase_dom"/>
</dbReference>
<dbReference type="InterPro" id="IPR036968">
    <property type="entry name" value="Enolpyruvate_Tfrase_sf"/>
</dbReference>
<comment type="subunit">
    <text evidence="7">Monomer.</text>
</comment>
<evidence type="ECO:0000256" key="6">
    <source>
        <dbReference type="ARBA" id="ARBA00044633"/>
    </source>
</evidence>
<dbReference type="PIRSF" id="PIRSF000505">
    <property type="entry name" value="EPSPS"/>
    <property type="match status" value="1"/>
</dbReference>
<dbReference type="AlphaFoldDB" id="A0A345HRB2"/>
<dbReference type="PANTHER" id="PTHR21090">
    <property type="entry name" value="AROM/DEHYDROQUINATE SYNTHASE"/>
    <property type="match status" value="1"/>
</dbReference>
<feature type="binding site" evidence="7">
    <location>
        <position position="326"/>
    </location>
    <ligand>
        <name>phosphoenolpyruvate</name>
        <dbReference type="ChEBI" id="CHEBI:58702"/>
    </ligand>
</feature>
<dbReference type="GO" id="GO:0009073">
    <property type="term" value="P:aromatic amino acid family biosynthetic process"/>
    <property type="evidence" value="ECO:0007669"/>
    <property type="project" value="UniProtKB-KW"/>
</dbReference>
<dbReference type="NCBIfam" id="TIGR01356">
    <property type="entry name" value="aroA"/>
    <property type="match status" value="1"/>
</dbReference>
<evidence type="ECO:0000256" key="4">
    <source>
        <dbReference type="ARBA" id="ARBA00022679"/>
    </source>
</evidence>
<evidence type="ECO:0000313" key="9">
    <source>
        <dbReference type="EMBL" id="AXG79236.1"/>
    </source>
</evidence>
<feature type="binding site" evidence="7">
    <location>
        <position position="392"/>
    </location>
    <ligand>
        <name>phosphoenolpyruvate</name>
        <dbReference type="ChEBI" id="CHEBI:58702"/>
    </ligand>
</feature>
<dbReference type="GO" id="GO:0005737">
    <property type="term" value="C:cytoplasm"/>
    <property type="evidence" value="ECO:0007669"/>
    <property type="project" value="UniProtKB-SubCell"/>
</dbReference>
<dbReference type="RefSeq" id="WP_114660569.1">
    <property type="nucleotide sequence ID" value="NZ_CP031194.1"/>
</dbReference>
<feature type="binding site" evidence="7">
    <location>
        <position position="153"/>
    </location>
    <ligand>
        <name>3-phosphoshikimate</name>
        <dbReference type="ChEBI" id="CHEBI:145989"/>
    </ligand>
</feature>
<comment type="subcellular location">
    <subcellularLocation>
        <location evidence="7">Cytoplasm</location>
    </subcellularLocation>
</comment>
<comment type="function">
    <text evidence="7">Catalyzes the transfer of the enolpyruvyl moiety of phosphoenolpyruvate (PEP) to the 5-hydroxyl of shikimate-3-phosphate (S3P) to produce enolpyruvyl shikimate-3-phosphate and inorganic phosphate.</text>
</comment>
<evidence type="ECO:0000256" key="2">
    <source>
        <dbReference type="ARBA" id="ARBA00009948"/>
    </source>
</evidence>
<feature type="active site" description="Proton acceptor" evidence="7">
    <location>
        <position position="295"/>
    </location>
</feature>
<dbReference type="GO" id="GO:0008652">
    <property type="term" value="P:amino acid biosynthetic process"/>
    <property type="evidence" value="ECO:0007669"/>
    <property type="project" value="UniProtKB-KW"/>
</dbReference>
<evidence type="ECO:0000256" key="5">
    <source>
        <dbReference type="ARBA" id="ARBA00023141"/>
    </source>
</evidence>
<feature type="binding site" evidence="7">
    <location>
        <position position="111"/>
    </location>
    <ligand>
        <name>phosphoenolpyruvate</name>
        <dbReference type="ChEBI" id="CHEBI:58702"/>
    </ligand>
</feature>
<keyword evidence="10" id="KW-1185">Reference proteome</keyword>
<comment type="similarity">
    <text evidence="2 7">Belongs to the EPSP synthase family.</text>
</comment>